<proteinExistence type="inferred from homology"/>
<dbReference type="VEuPathDB" id="TriTrypDB:C3747_29g177"/>
<evidence type="ECO:0000256" key="1">
    <source>
        <dbReference type="ARBA" id="ARBA00009508"/>
    </source>
</evidence>
<dbReference type="InterPro" id="IPR045294">
    <property type="entry name" value="Complex1_LYR_LYRM1"/>
</dbReference>
<protein>
    <recommendedName>
        <fullName evidence="3">Complex 1 LYR protein domain-containing protein</fullName>
    </recommendedName>
</protein>
<evidence type="ECO:0000313" key="5">
    <source>
        <dbReference type="Proteomes" id="UP000246121"/>
    </source>
</evidence>
<gene>
    <name evidence="4" type="ORF">C4B63_7g333</name>
</gene>
<dbReference type="InterPro" id="IPR008011">
    <property type="entry name" value="Complex1_LYR_dom"/>
</dbReference>
<dbReference type="VEuPathDB" id="TriTrypDB:TcG_01386"/>
<dbReference type="CDD" id="cd20261">
    <property type="entry name" value="Complex1_LYR_LYRM1"/>
    <property type="match status" value="1"/>
</dbReference>
<dbReference type="AlphaFoldDB" id="A0A2V2VUM8"/>
<dbReference type="EMBL" id="PRFA01000007">
    <property type="protein sequence ID" value="PWV00130.1"/>
    <property type="molecule type" value="Genomic_DNA"/>
</dbReference>
<dbReference type="VEuPathDB" id="TriTrypDB:BCY84_20574"/>
<evidence type="ECO:0000259" key="3">
    <source>
        <dbReference type="Pfam" id="PF05347"/>
    </source>
</evidence>
<dbReference type="InterPro" id="IPR040330">
    <property type="entry name" value="LYRM1"/>
</dbReference>
<dbReference type="PANTHER" id="PTHR14273:SF0">
    <property type="entry name" value="LYR MOTIF-CONTAINING PROTEIN 1"/>
    <property type="match status" value="1"/>
</dbReference>
<dbReference type="VEuPathDB" id="TriTrypDB:TcCLB.505987.41"/>
<evidence type="ECO:0000256" key="2">
    <source>
        <dbReference type="SAM" id="MobiDB-lite"/>
    </source>
</evidence>
<dbReference type="Pfam" id="PF05347">
    <property type="entry name" value="Complex1_LYR"/>
    <property type="match status" value="1"/>
</dbReference>
<name>A0A2V2VUM8_TRYCR</name>
<dbReference type="VEuPathDB" id="TriTrypDB:TcCL_ESM05343"/>
<dbReference type="VEuPathDB" id="TriTrypDB:TcBrA4_0125060"/>
<evidence type="ECO:0000313" key="4">
    <source>
        <dbReference type="EMBL" id="PWV00130.1"/>
    </source>
</evidence>
<dbReference type="VEuPathDB" id="TriTrypDB:TcCLB.506705.30"/>
<dbReference type="VEuPathDB" id="TriTrypDB:C4B63_7g333"/>
<dbReference type="GO" id="GO:0005739">
    <property type="term" value="C:mitochondrion"/>
    <property type="evidence" value="ECO:0007669"/>
    <property type="project" value="TreeGrafter"/>
</dbReference>
<organism evidence="4 5">
    <name type="scientific">Trypanosoma cruzi</name>
    <dbReference type="NCBI Taxonomy" id="5693"/>
    <lineage>
        <taxon>Eukaryota</taxon>
        <taxon>Discoba</taxon>
        <taxon>Euglenozoa</taxon>
        <taxon>Kinetoplastea</taxon>
        <taxon>Metakinetoplastina</taxon>
        <taxon>Trypanosomatida</taxon>
        <taxon>Trypanosomatidae</taxon>
        <taxon>Trypanosoma</taxon>
        <taxon>Schizotrypanum</taxon>
    </lineage>
</organism>
<reference evidence="4 5" key="1">
    <citation type="journal article" date="2018" name="Microb. Genom.">
        <title>Expanding an expanded genome: long-read sequencing of Trypanosoma cruzi.</title>
        <authorList>
            <person name="Berna L."/>
            <person name="Rodriguez M."/>
            <person name="Chiribao M.L."/>
            <person name="Parodi-Talice A."/>
            <person name="Pita S."/>
            <person name="Rijo G."/>
            <person name="Alvarez-Valin F."/>
            <person name="Robello C."/>
        </authorList>
    </citation>
    <scope>NUCLEOTIDE SEQUENCE [LARGE SCALE GENOMIC DNA]</scope>
    <source>
        <strain evidence="4 5">Dm28c</strain>
    </source>
</reference>
<feature type="compositionally biased region" description="Acidic residues" evidence="2">
    <location>
        <begin position="147"/>
        <end position="158"/>
    </location>
</feature>
<feature type="region of interest" description="Disordered" evidence="2">
    <location>
        <begin position="134"/>
        <end position="158"/>
    </location>
</feature>
<dbReference type="PANTHER" id="PTHR14273">
    <property type="entry name" value="LYR MOTIF-CONTAINING PROTEIN 1"/>
    <property type="match status" value="1"/>
</dbReference>
<comment type="similarity">
    <text evidence="1">Belongs to the complex I LYR family.</text>
</comment>
<sequence length="158" mass="18001">MASAGAGEIFLRHNPYRSEVISWYRKFLKASFSVPWETDEDALYVLEEARRLFRKNARINDIETIERKLREAEMRYEIGVHYRIPYPRAFHKTQGSLQESGVAYAADLDSMYDHPVSPRIGLIMEGSVNGGTMGGSEHLTQYLEDGPGVEDDNLSEGR</sequence>
<comment type="caution">
    <text evidence="4">The sequence shown here is derived from an EMBL/GenBank/DDBJ whole genome shotgun (WGS) entry which is preliminary data.</text>
</comment>
<dbReference type="OrthoDB" id="275715at2759"/>
<feature type="domain" description="Complex 1 LYR protein" evidence="3">
    <location>
        <begin position="19"/>
        <end position="75"/>
    </location>
</feature>
<dbReference type="Proteomes" id="UP000246121">
    <property type="component" value="Unassembled WGS sequence"/>
</dbReference>
<accession>A0A2V2VUM8</accession>